<keyword evidence="2" id="KW-1185">Reference proteome</keyword>
<evidence type="ECO:0000313" key="2">
    <source>
        <dbReference type="Proteomes" id="UP000649617"/>
    </source>
</evidence>
<feature type="non-terminal residue" evidence="1">
    <location>
        <position position="100"/>
    </location>
</feature>
<dbReference type="OrthoDB" id="429742at2759"/>
<comment type="caution">
    <text evidence="1">The sequence shown here is derived from an EMBL/GenBank/DDBJ whole genome shotgun (WGS) entry which is preliminary data.</text>
</comment>
<protein>
    <submittedName>
        <fullName evidence="1">PpsA protein</fullName>
    </submittedName>
</protein>
<evidence type="ECO:0000313" key="1">
    <source>
        <dbReference type="EMBL" id="CAE7226244.1"/>
    </source>
</evidence>
<accession>A0A812KLD3</accession>
<dbReference type="AlphaFoldDB" id="A0A812KLD3"/>
<reference evidence="1" key="1">
    <citation type="submission" date="2021-02" db="EMBL/GenBank/DDBJ databases">
        <authorList>
            <person name="Dougan E. K."/>
            <person name="Rhodes N."/>
            <person name="Thang M."/>
            <person name="Chan C."/>
        </authorList>
    </citation>
    <scope>NUCLEOTIDE SEQUENCE</scope>
</reference>
<gene>
    <name evidence="1" type="primary">ppsA</name>
    <name evidence="1" type="ORF">SPIL2461_LOCUS3216</name>
</gene>
<proteinExistence type="predicted"/>
<organism evidence="1 2">
    <name type="scientific">Symbiodinium pilosum</name>
    <name type="common">Dinoflagellate</name>
    <dbReference type="NCBI Taxonomy" id="2952"/>
    <lineage>
        <taxon>Eukaryota</taxon>
        <taxon>Sar</taxon>
        <taxon>Alveolata</taxon>
        <taxon>Dinophyceae</taxon>
        <taxon>Suessiales</taxon>
        <taxon>Symbiodiniaceae</taxon>
        <taxon>Symbiodinium</taxon>
    </lineage>
</organism>
<dbReference type="Proteomes" id="UP000649617">
    <property type="component" value="Unassembled WGS sequence"/>
</dbReference>
<name>A0A812KLD3_SYMPI</name>
<dbReference type="EMBL" id="CAJNIZ010003819">
    <property type="protein sequence ID" value="CAE7226244.1"/>
    <property type="molecule type" value="Genomic_DNA"/>
</dbReference>
<sequence>WPALLLQEAQPLKGEASYVGVSGFGYGGTNSHALAFGKNVVTSRGGNGKNSADTLIRQVRAAPPEIAMVGDNFEDWQSNGVPYLSMKPGQSYQVDIMEGG</sequence>
<feature type="non-terminal residue" evidence="1">
    <location>
        <position position="1"/>
    </location>
</feature>